<accession>A0A0C9YHS0</accession>
<evidence type="ECO:0000313" key="2">
    <source>
        <dbReference type="Proteomes" id="UP000054018"/>
    </source>
</evidence>
<name>A0A0C9YHS0_9AGAM</name>
<reference evidence="1 2" key="1">
    <citation type="submission" date="2014-04" db="EMBL/GenBank/DDBJ databases">
        <authorList>
            <consortium name="DOE Joint Genome Institute"/>
            <person name="Kuo A."/>
            <person name="Kohler A."/>
            <person name="Costa M.D."/>
            <person name="Nagy L.G."/>
            <person name="Floudas D."/>
            <person name="Copeland A."/>
            <person name="Barry K.W."/>
            <person name="Cichocki N."/>
            <person name="Veneault-Fourrey C."/>
            <person name="LaButti K."/>
            <person name="Lindquist E.A."/>
            <person name="Lipzen A."/>
            <person name="Lundell T."/>
            <person name="Morin E."/>
            <person name="Murat C."/>
            <person name="Sun H."/>
            <person name="Tunlid A."/>
            <person name="Henrissat B."/>
            <person name="Grigoriev I.V."/>
            <person name="Hibbett D.S."/>
            <person name="Martin F."/>
            <person name="Nordberg H.P."/>
            <person name="Cantor M.N."/>
            <person name="Hua S.X."/>
        </authorList>
    </citation>
    <scope>NUCLEOTIDE SEQUENCE [LARGE SCALE GENOMIC DNA]</scope>
    <source>
        <strain evidence="1 2">441</strain>
    </source>
</reference>
<evidence type="ECO:0000313" key="1">
    <source>
        <dbReference type="EMBL" id="KIK13384.1"/>
    </source>
</evidence>
<proteinExistence type="predicted"/>
<dbReference type="EMBL" id="KN834000">
    <property type="protein sequence ID" value="KIK13384.1"/>
    <property type="molecule type" value="Genomic_DNA"/>
</dbReference>
<dbReference type="OrthoDB" id="10575424at2759"/>
<reference evidence="2" key="2">
    <citation type="submission" date="2015-01" db="EMBL/GenBank/DDBJ databases">
        <title>Evolutionary Origins and Diversification of the Mycorrhizal Mutualists.</title>
        <authorList>
            <consortium name="DOE Joint Genome Institute"/>
            <consortium name="Mycorrhizal Genomics Consortium"/>
            <person name="Kohler A."/>
            <person name="Kuo A."/>
            <person name="Nagy L.G."/>
            <person name="Floudas D."/>
            <person name="Copeland A."/>
            <person name="Barry K.W."/>
            <person name="Cichocki N."/>
            <person name="Veneault-Fourrey C."/>
            <person name="LaButti K."/>
            <person name="Lindquist E.A."/>
            <person name="Lipzen A."/>
            <person name="Lundell T."/>
            <person name="Morin E."/>
            <person name="Murat C."/>
            <person name="Riley R."/>
            <person name="Ohm R."/>
            <person name="Sun H."/>
            <person name="Tunlid A."/>
            <person name="Henrissat B."/>
            <person name="Grigoriev I.V."/>
            <person name="Hibbett D.S."/>
            <person name="Martin F."/>
        </authorList>
    </citation>
    <scope>NUCLEOTIDE SEQUENCE [LARGE SCALE GENOMIC DNA]</scope>
    <source>
        <strain evidence="2">441</strain>
    </source>
</reference>
<keyword evidence="2" id="KW-1185">Reference proteome</keyword>
<sequence>MAESARAMPLADWLLHPQKPLYGILEDTVKGFITDWKEANQEMKAILDKPSEEQKFQDICSLMYSLKKDLLPKNLAHLQMILEEKHNATLGYKALSSQSELTRKWWVRNRLEEVSYSVPEYAFLDASQ</sequence>
<organism evidence="1 2">
    <name type="scientific">Pisolithus microcarpus 441</name>
    <dbReference type="NCBI Taxonomy" id="765257"/>
    <lineage>
        <taxon>Eukaryota</taxon>
        <taxon>Fungi</taxon>
        <taxon>Dikarya</taxon>
        <taxon>Basidiomycota</taxon>
        <taxon>Agaricomycotina</taxon>
        <taxon>Agaricomycetes</taxon>
        <taxon>Agaricomycetidae</taxon>
        <taxon>Boletales</taxon>
        <taxon>Sclerodermatineae</taxon>
        <taxon>Pisolithaceae</taxon>
        <taxon>Pisolithus</taxon>
    </lineage>
</organism>
<dbReference type="HOGENOM" id="CLU_160851_0_0_1"/>
<dbReference type="AlphaFoldDB" id="A0A0C9YHS0"/>
<dbReference type="Proteomes" id="UP000054018">
    <property type="component" value="Unassembled WGS sequence"/>
</dbReference>
<gene>
    <name evidence="1" type="ORF">PISMIDRAFT_18044</name>
</gene>
<protein>
    <submittedName>
        <fullName evidence="1">Uncharacterized protein</fullName>
    </submittedName>
</protein>